<reference evidence="5" key="2">
    <citation type="submission" date="2024-04" db="EMBL/GenBank/DDBJ databases">
        <authorList>
            <person name="Chen Y."/>
            <person name="Shah S."/>
            <person name="Dougan E. K."/>
            <person name="Thang M."/>
            <person name="Chan C."/>
        </authorList>
    </citation>
    <scope>NUCLEOTIDE SEQUENCE [LARGE SCALE GENOMIC DNA]</scope>
</reference>
<dbReference type="Pfam" id="PF11987">
    <property type="entry name" value="IF-2"/>
    <property type="match status" value="1"/>
</dbReference>
<feature type="compositionally biased region" description="Basic and acidic residues" evidence="1">
    <location>
        <begin position="1"/>
        <end position="23"/>
    </location>
</feature>
<name>A0A9P1CCI4_9DINO</name>
<dbReference type="Proteomes" id="UP001152797">
    <property type="component" value="Unassembled WGS sequence"/>
</dbReference>
<feature type="compositionally biased region" description="Low complexity" evidence="1">
    <location>
        <begin position="433"/>
        <end position="444"/>
    </location>
</feature>
<feature type="region of interest" description="Disordered" evidence="1">
    <location>
        <begin position="417"/>
        <end position="447"/>
    </location>
</feature>
<dbReference type="SUPFAM" id="SSF55729">
    <property type="entry name" value="Acyl-CoA N-acyltransferases (Nat)"/>
    <property type="match status" value="1"/>
</dbReference>
<dbReference type="InterPro" id="IPR023115">
    <property type="entry name" value="TIF_IF2_dom3"/>
</dbReference>
<dbReference type="CDD" id="cd04301">
    <property type="entry name" value="NAT_SF"/>
    <property type="match status" value="1"/>
</dbReference>
<feature type="compositionally biased region" description="Basic residues" evidence="1">
    <location>
        <begin position="302"/>
        <end position="313"/>
    </location>
</feature>
<gene>
    <name evidence="4" type="ORF">C1SCF055_LOCUS16203</name>
</gene>
<feature type="domain" description="N-acetyltransferase" evidence="2">
    <location>
        <begin position="951"/>
        <end position="997"/>
    </location>
</feature>
<keyword evidence="6" id="KW-1185">Reference proteome</keyword>
<dbReference type="EMBL" id="CAMXCT010001335">
    <property type="protein sequence ID" value="CAI3989109.1"/>
    <property type="molecule type" value="Genomic_DNA"/>
</dbReference>
<feature type="compositionally biased region" description="Basic and acidic residues" evidence="1">
    <location>
        <begin position="268"/>
        <end position="285"/>
    </location>
</feature>
<dbReference type="InterPro" id="IPR000182">
    <property type="entry name" value="GNAT_dom"/>
</dbReference>
<feature type="region of interest" description="Disordered" evidence="1">
    <location>
        <begin position="265"/>
        <end position="366"/>
    </location>
</feature>
<evidence type="ECO:0000256" key="1">
    <source>
        <dbReference type="SAM" id="MobiDB-lite"/>
    </source>
</evidence>
<dbReference type="InterPro" id="IPR036925">
    <property type="entry name" value="TIF_IF2_dom3_sf"/>
</dbReference>
<dbReference type="AlphaFoldDB" id="A0A9P1CCI4"/>
<dbReference type="Gene3D" id="3.40.630.30">
    <property type="match status" value="1"/>
</dbReference>
<dbReference type="GO" id="GO:0016747">
    <property type="term" value="F:acyltransferase activity, transferring groups other than amino-acyl groups"/>
    <property type="evidence" value="ECO:0007669"/>
    <property type="project" value="InterPro"/>
</dbReference>
<dbReference type="EMBL" id="CAMXCT020001335">
    <property type="protein sequence ID" value="CAL1142484.1"/>
    <property type="molecule type" value="Genomic_DNA"/>
</dbReference>
<feature type="domain" description="Translation initiation factor IF- 2" evidence="3">
    <location>
        <begin position="1054"/>
        <end position="1153"/>
    </location>
</feature>
<evidence type="ECO:0000259" key="3">
    <source>
        <dbReference type="Pfam" id="PF11987"/>
    </source>
</evidence>
<sequence>MASLREKMKFGGREGRTSQDTTKDLLAASFEDTSLPNSHGIPNGRNAGATFEGSHKNSVESQVPEPSAGGGQRKGVQPHTARKMVRNAAVLGAMVLAPVQCLMNQISQATDFIEVACAPTSSLTASMEALGHSASAPLDNIPLGTNPKKAFGGMLRLKERAKVAFEAESAKARLSKLNNTIPQPTVTYKPGAEVQLEPGQQAGRPDSWKITNFESKKWLVRIHSLPRISLFIPSKTQTTPVDEDMLTGIRKTKLKGLHPQAELVEINDDYKESDDPTRSLQDRWTGETWFEMRPAAQDPVLKRPRKTPKSGTKRKPEEEAEDLRSSASQAAGSDIPAMPAQQPQGDEDANQQGVMIPDVPNISPLTTALRDKGANAVDGVPASRGGSSSSTMRCSISSCVLRGGHQGPHEDVAGERFVQTSDGKSMKVDEEGSNSSSSSSSGSSDELVPDEAIRFNKVVKFNAVVHTNQVLQNAQAIEPNQVSKNDLATKSSAVSEPKDVFYAFEVPIKPSDTTFLTKNPEKSRRKLKKRELEKAAKDLETFFVSEVGKLARANKWLWQDEEDSRSMGDESFQLDMFEHPDMTNPDYPHGPERFVRRAVRRFRAPLGSRPMQQTVVRMFKIHAVPQKKGHGRRSARSARSARPRPVATGAWSEDPKTVKPEREFVYYTDRQNWEEEAEIDTRRLQARWQSRDMDRWMEEKRKVKLREEEKLMEERIRREAYGEADGSQAVETLELPGWLQPVTTLSLVVAFVWNRTLLGIPPRGRMPSLNSWMRRMPPRPKQLSVQKLAQPSDGDDGVSGAMVDAVQLRPATSLSSIWEAYLFAGQFSDIPVALQLLEFPQAFLDWRRSSGLIPGMANRPIAIDPIFSRKELPDSEDEVVRACDEMLDSYGGVLLAVTETGAGATELLLGTLALRVKWLPQSCHIREDEPGERVVRSVPFSRVCEAALGLEAVAYLEQFAISEAWRGSGLAQKMLREAEDLARSWGLKILTLHVQRDDWQPLRFSWTVDKEMAQMTSANLPGLAEVDDEEQLKAEEIEDESLSEGEEAIEPLPPKARVVPIILKTKSVSQFDMLMEEIERVGDFARLRIVIVHGGLGPVIPKDIVHAEVEKRYGYCPVYAFQVGVHPVALGQAHAEQIDIRRFNVFTELLEDLMERCGRINQKNVDKRYIDSLKEDRPL</sequence>
<feature type="compositionally biased region" description="Basic residues" evidence="1">
    <location>
        <begin position="625"/>
        <end position="642"/>
    </location>
</feature>
<protein>
    <recommendedName>
        <fullName evidence="7">N-acetyltransferase domain-containing protein</fullName>
    </recommendedName>
</protein>
<dbReference type="Pfam" id="PF00583">
    <property type="entry name" value="Acetyltransf_1"/>
    <property type="match status" value="1"/>
</dbReference>
<organism evidence="4">
    <name type="scientific">Cladocopium goreaui</name>
    <dbReference type="NCBI Taxonomy" id="2562237"/>
    <lineage>
        <taxon>Eukaryota</taxon>
        <taxon>Sar</taxon>
        <taxon>Alveolata</taxon>
        <taxon>Dinophyceae</taxon>
        <taxon>Suessiales</taxon>
        <taxon>Symbiodiniaceae</taxon>
        <taxon>Cladocopium</taxon>
    </lineage>
</organism>
<dbReference type="Gene3D" id="3.40.50.10050">
    <property type="entry name" value="Translation initiation factor IF- 2, domain 3"/>
    <property type="match status" value="1"/>
</dbReference>
<evidence type="ECO:0000313" key="4">
    <source>
        <dbReference type="EMBL" id="CAI3989109.1"/>
    </source>
</evidence>
<reference evidence="4" key="1">
    <citation type="submission" date="2022-10" db="EMBL/GenBank/DDBJ databases">
        <authorList>
            <person name="Chen Y."/>
            <person name="Dougan E. K."/>
            <person name="Chan C."/>
            <person name="Rhodes N."/>
            <person name="Thang M."/>
        </authorList>
    </citation>
    <scope>NUCLEOTIDE SEQUENCE</scope>
</reference>
<dbReference type="OrthoDB" id="430913at2759"/>
<evidence type="ECO:0008006" key="7">
    <source>
        <dbReference type="Google" id="ProtNLM"/>
    </source>
</evidence>
<comment type="caution">
    <text evidence="4">The sequence shown here is derived from an EMBL/GenBank/DDBJ whole genome shotgun (WGS) entry which is preliminary data.</text>
</comment>
<evidence type="ECO:0000313" key="6">
    <source>
        <dbReference type="Proteomes" id="UP001152797"/>
    </source>
</evidence>
<feature type="region of interest" description="Disordered" evidence="1">
    <location>
        <begin position="1"/>
        <end position="79"/>
    </location>
</feature>
<feature type="region of interest" description="Disordered" evidence="1">
    <location>
        <begin position="625"/>
        <end position="654"/>
    </location>
</feature>
<dbReference type="InterPro" id="IPR016181">
    <property type="entry name" value="Acyl_CoA_acyltransferase"/>
</dbReference>
<dbReference type="EMBL" id="CAMXCT030001335">
    <property type="protein sequence ID" value="CAL4776421.1"/>
    <property type="molecule type" value="Genomic_DNA"/>
</dbReference>
<accession>A0A9P1CCI4</accession>
<proteinExistence type="predicted"/>
<evidence type="ECO:0000313" key="5">
    <source>
        <dbReference type="EMBL" id="CAL1142484.1"/>
    </source>
</evidence>
<dbReference type="SUPFAM" id="SSF52156">
    <property type="entry name" value="Initiation factor IF2/eIF5b, domain 3"/>
    <property type="match status" value="1"/>
</dbReference>
<evidence type="ECO:0000259" key="2">
    <source>
        <dbReference type="Pfam" id="PF00583"/>
    </source>
</evidence>